<dbReference type="InParanoid" id="C5LG21"/>
<protein>
    <submittedName>
        <fullName evidence="1">Uncharacterized protein</fullName>
    </submittedName>
</protein>
<organism evidence="2">
    <name type="scientific">Perkinsus marinus (strain ATCC 50983 / TXsc)</name>
    <dbReference type="NCBI Taxonomy" id="423536"/>
    <lineage>
        <taxon>Eukaryota</taxon>
        <taxon>Sar</taxon>
        <taxon>Alveolata</taxon>
        <taxon>Perkinsozoa</taxon>
        <taxon>Perkinsea</taxon>
        <taxon>Perkinsida</taxon>
        <taxon>Perkinsidae</taxon>
        <taxon>Perkinsus</taxon>
    </lineage>
</organism>
<gene>
    <name evidence="1" type="ORF">Pmar_PMAR021781</name>
</gene>
<sequence>MYDNTAFGDTPTIISNDTVVSNVEDDSDEIAEDLAWLRTIHEDLRTKYEEGLGEGGAQLERPSTDVDILKATARLLLTDCPTSILSSPSPYAAIVRFLGKGKHLFVYTLESLRFSATRRYLSWGAI</sequence>
<accession>C5LG21</accession>
<evidence type="ECO:0000313" key="2">
    <source>
        <dbReference type="Proteomes" id="UP000007800"/>
    </source>
</evidence>
<proteinExistence type="predicted"/>
<dbReference type="Proteomes" id="UP000007800">
    <property type="component" value="Unassembled WGS sequence"/>
</dbReference>
<keyword evidence="2" id="KW-1185">Reference proteome</keyword>
<name>C5LG21_PERM5</name>
<dbReference type="EMBL" id="GG681723">
    <property type="protein sequence ID" value="EER04276.1"/>
    <property type="molecule type" value="Genomic_DNA"/>
</dbReference>
<evidence type="ECO:0000313" key="1">
    <source>
        <dbReference type="EMBL" id="EER04276.1"/>
    </source>
</evidence>
<reference evidence="1 2" key="1">
    <citation type="submission" date="2008-07" db="EMBL/GenBank/DDBJ databases">
        <authorList>
            <person name="El-Sayed N."/>
            <person name="Caler E."/>
            <person name="Inman J."/>
            <person name="Amedeo P."/>
            <person name="Hass B."/>
            <person name="Wortman J."/>
        </authorList>
    </citation>
    <scope>NUCLEOTIDE SEQUENCE [LARGE SCALE GENOMIC DNA]</scope>
    <source>
        <strain evidence="2">ATCC 50983 / TXsc</strain>
    </source>
</reference>
<dbReference type="RefSeq" id="XP_002772460.1">
    <property type="nucleotide sequence ID" value="XM_002772414.1"/>
</dbReference>
<dbReference type="GeneID" id="9045874"/>
<dbReference type="AlphaFoldDB" id="C5LG21"/>